<name>A0A9P6CN20_9AGAR</name>
<keyword evidence="1" id="KW-1133">Transmembrane helix</keyword>
<protein>
    <submittedName>
        <fullName evidence="2">Uncharacterized protein</fullName>
    </submittedName>
</protein>
<keyword evidence="1" id="KW-0812">Transmembrane</keyword>
<evidence type="ECO:0000313" key="2">
    <source>
        <dbReference type="EMBL" id="KAF9467860.1"/>
    </source>
</evidence>
<accession>A0A9P6CN20</accession>
<comment type="caution">
    <text evidence="2">The sequence shown here is derived from an EMBL/GenBank/DDBJ whole genome shotgun (WGS) entry which is preliminary data.</text>
</comment>
<proteinExistence type="predicted"/>
<feature type="transmembrane region" description="Helical" evidence="1">
    <location>
        <begin position="57"/>
        <end position="79"/>
    </location>
</feature>
<dbReference type="Proteomes" id="UP000807353">
    <property type="component" value="Unassembled WGS sequence"/>
</dbReference>
<sequence>MSSTFRNFSSEVLLYSSVPSTLWTSAVLLLHCVSAFLDVTSVIFRILALPLTQLSPQALYIPWSFAYTHAEVGPILLFLRIPQLIYAVHMLEPHSIASVLLQNQCRMGHCQ</sequence>
<organism evidence="2 3">
    <name type="scientific">Collybia nuda</name>
    <dbReference type="NCBI Taxonomy" id="64659"/>
    <lineage>
        <taxon>Eukaryota</taxon>
        <taxon>Fungi</taxon>
        <taxon>Dikarya</taxon>
        <taxon>Basidiomycota</taxon>
        <taxon>Agaricomycotina</taxon>
        <taxon>Agaricomycetes</taxon>
        <taxon>Agaricomycetidae</taxon>
        <taxon>Agaricales</taxon>
        <taxon>Tricholomatineae</taxon>
        <taxon>Clitocybaceae</taxon>
        <taxon>Collybia</taxon>
    </lineage>
</organism>
<gene>
    <name evidence="2" type="ORF">BDZ94DRAFT_912136</name>
</gene>
<evidence type="ECO:0000313" key="3">
    <source>
        <dbReference type="Proteomes" id="UP000807353"/>
    </source>
</evidence>
<dbReference type="EMBL" id="MU150235">
    <property type="protein sequence ID" value="KAF9467860.1"/>
    <property type="molecule type" value="Genomic_DNA"/>
</dbReference>
<evidence type="ECO:0000256" key="1">
    <source>
        <dbReference type="SAM" id="Phobius"/>
    </source>
</evidence>
<dbReference type="AlphaFoldDB" id="A0A9P6CN20"/>
<keyword evidence="3" id="KW-1185">Reference proteome</keyword>
<reference evidence="2" key="1">
    <citation type="submission" date="2020-11" db="EMBL/GenBank/DDBJ databases">
        <authorList>
            <consortium name="DOE Joint Genome Institute"/>
            <person name="Ahrendt S."/>
            <person name="Riley R."/>
            <person name="Andreopoulos W."/>
            <person name="Labutti K."/>
            <person name="Pangilinan J."/>
            <person name="Ruiz-Duenas F.J."/>
            <person name="Barrasa J.M."/>
            <person name="Sanchez-Garcia M."/>
            <person name="Camarero S."/>
            <person name="Miyauchi S."/>
            <person name="Serrano A."/>
            <person name="Linde D."/>
            <person name="Babiker R."/>
            <person name="Drula E."/>
            <person name="Ayuso-Fernandez I."/>
            <person name="Pacheco R."/>
            <person name="Padilla G."/>
            <person name="Ferreira P."/>
            <person name="Barriuso J."/>
            <person name="Kellner H."/>
            <person name="Castanera R."/>
            <person name="Alfaro M."/>
            <person name="Ramirez L."/>
            <person name="Pisabarro A.G."/>
            <person name="Kuo A."/>
            <person name="Tritt A."/>
            <person name="Lipzen A."/>
            <person name="He G."/>
            <person name="Yan M."/>
            <person name="Ng V."/>
            <person name="Cullen D."/>
            <person name="Martin F."/>
            <person name="Rosso M.-N."/>
            <person name="Henrissat B."/>
            <person name="Hibbett D."/>
            <person name="Martinez A.T."/>
            <person name="Grigoriev I.V."/>
        </authorList>
    </citation>
    <scope>NUCLEOTIDE SEQUENCE</scope>
    <source>
        <strain evidence="2">CBS 247.69</strain>
    </source>
</reference>
<keyword evidence="1" id="KW-0472">Membrane</keyword>